<organism evidence="4 5">
    <name type="scientific">Planococcus chinensis</name>
    <dbReference type="NCBI Taxonomy" id="272917"/>
    <lineage>
        <taxon>Bacteria</taxon>
        <taxon>Bacillati</taxon>
        <taxon>Bacillota</taxon>
        <taxon>Bacilli</taxon>
        <taxon>Bacillales</taxon>
        <taxon>Caryophanaceae</taxon>
        <taxon>Planococcus</taxon>
    </lineage>
</organism>
<dbReference type="InterPro" id="IPR040680">
    <property type="entry name" value="DUF5643"/>
</dbReference>
<dbReference type="Pfam" id="PF18705">
    <property type="entry name" value="DUF5643"/>
    <property type="match status" value="1"/>
</dbReference>
<evidence type="ECO:0000256" key="1">
    <source>
        <dbReference type="SAM" id="Phobius"/>
    </source>
</evidence>
<proteinExistence type="predicted"/>
<dbReference type="Gene3D" id="2.60.40.1630">
    <property type="entry name" value="bacillus anthracis domain"/>
    <property type="match status" value="1"/>
</dbReference>
<keyword evidence="5" id="KW-1185">Reference proteome</keyword>
<feature type="domain" description="DUF5643" evidence="3">
    <location>
        <begin position="225"/>
        <end position="324"/>
    </location>
</feature>
<keyword evidence="1" id="KW-1133">Transmembrane helix</keyword>
<dbReference type="InterPro" id="IPR025436">
    <property type="entry name" value="DUF4179"/>
</dbReference>
<comment type="caution">
    <text evidence="4">The sequence shown here is derived from an EMBL/GenBank/DDBJ whole genome shotgun (WGS) entry which is preliminary data.</text>
</comment>
<evidence type="ECO:0000313" key="5">
    <source>
        <dbReference type="Proteomes" id="UP001597273"/>
    </source>
</evidence>
<dbReference type="EMBL" id="JBHUFW010000004">
    <property type="protein sequence ID" value="MFD1862548.1"/>
    <property type="molecule type" value="Genomic_DNA"/>
</dbReference>
<dbReference type="Pfam" id="PF13786">
    <property type="entry name" value="DUF4179"/>
    <property type="match status" value="1"/>
</dbReference>
<keyword evidence="1" id="KW-0472">Membrane</keyword>
<keyword evidence="1" id="KW-0812">Transmembrane</keyword>
<evidence type="ECO:0000259" key="2">
    <source>
        <dbReference type="Pfam" id="PF13786"/>
    </source>
</evidence>
<evidence type="ECO:0000313" key="4">
    <source>
        <dbReference type="EMBL" id="MFD1862548.1"/>
    </source>
</evidence>
<feature type="domain" description="DUF4179" evidence="2">
    <location>
        <begin position="48"/>
        <end position="140"/>
    </location>
</feature>
<feature type="transmembrane region" description="Helical" evidence="1">
    <location>
        <begin position="51"/>
        <end position="70"/>
    </location>
</feature>
<evidence type="ECO:0000259" key="3">
    <source>
        <dbReference type="Pfam" id="PF18705"/>
    </source>
</evidence>
<name>A0ABW4QGZ0_9BACL</name>
<gene>
    <name evidence="4" type="ORF">ACFSDB_06375</name>
</gene>
<protein>
    <submittedName>
        <fullName evidence="4">DUF4179 domain-containing protein</fullName>
    </submittedName>
</protein>
<sequence length="438" mass="49234">MFEREEQQLAAYRKEIEKIHLPLDGADDAIASGIQKAKKEQKKRVLAKRSFWSLATAAIALIVLVSTIRASPAFAQTVSEIPGIAGLVEMIRNDKGLASLIENDYYQEIEASQTVDGLTLAIKGAILDESGMNIYYKISSVEPLEGLALGKTEIENKMPIPPSSISMGAGEAVGSEYSDYVAFHFEEPIRFEELDFTFKLDVGVEGKSVQFAVPFKLGENVQHGQKFVLNENVEIEAQKMTIHEVTIHPLRTEVLISFDPANSKKILHFEDLRLEDENGEIWGTARNGRSSHGEPGEKMVYYLQSNYFKKPEELHLRFNELQAVDNGEASLLVDMEKQQLLQSPGDGQLKLAEADKNTIRFVLNGLPEKEFNYGLISEIVDADGKKIHVSSESMAFKENNDREWLIELENVQYKNPIKMKLFAYPSYIKGEADIELER</sequence>
<dbReference type="RefSeq" id="WP_204892414.1">
    <property type="nucleotide sequence ID" value="NZ_JBHUFW010000004.1"/>
</dbReference>
<dbReference type="Proteomes" id="UP001597273">
    <property type="component" value="Unassembled WGS sequence"/>
</dbReference>
<accession>A0ABW4QGZ0</accession>
<reference evidence="5" key="1">
    <citation type="journal article" date="2019" name="Int. J. Syst. Evol. Microbiol.">
        <title>The Global Catalogue of Microorganisms (GCM) 10K type strain sequencing project: providing services to taxonomists for standard genome sequencing and annotation.</title>
        <authorList>
            <consortium name="The Broad Institute Genomics Platform"/>
            <consortium name="The Broad Institute Genome Sequencing Center for Infectious Disease"/>
            <person name="Wu L."/>
            <person name="Ma J."/>
        </authorList>
    </citation>
    <scope>NUCLEOTIDE SEQUENCE [LARGE SCALE GENOMIC DNA]</scope>
    <source>
        <strain evidence="5">CGMCC 1.15475</strain>
    </source>
</reference>